<dbReference type="SUPFAM" id="SSF53098">
    <property type="entry name" value="Ribonuclease H-like"/>
    <property type="match status" value="1"/>
</dbReference>
<dbReference type="PANTHER" id="PTHR46481">
    <property type="entry name" value="ZINC FINGER BED DOMAIN-CONTAINING PROTEIN 4"/>
    <property type="match status" value="1"/>
</dbReference>
<accession>A0A8H3LP67</accession>
<name>A0A8H3LP67_9GLOM</name>
<dbReference type="Pfam" id="PF05699">
    <property type="entry name" value="Dimer_Tnp_hAT"/>
    <property type="match status" value="1"/>
</dbReference>
<dbReference type="GO" id="GO:0046983">
    <property type="term" value="F:protein dimerization activity"/>
    <property type="evidence" value="ECO:0007669"/>
    <property type="project" value="InterPro"/>
</dbReference>
<dbReference type="OrthoDB" id="2436883at2759"/>
<evidence type="ECO:0000256" key="5">
    <source>
        <dbReference type="ARBA" id="ARBA00023242"/>
    </source>
</evidence>
<gene>
    <name evidence="7" type="ORF">RCL2_001582600</name>
</gene>
<dbReference type="GO" id="GO:0005634">
    <property type="term" value="C:nucleus"/>
    <property type="evidence" value="ECO:0007669"/>
    <property type="project" value="UniProtKB-SubCell"/>
</dbReference>
<evidence type="ECO:0000259" key="6">
    <source>
        <dbReference type="Pfam" id="PF05699"/>
    </source>
</evidence>
<evidence type="ECO:0000313" key="8">
    <source>
        <dbReference type="Proteomes" id="UP000615446"/>
    </source>
</evidence>
<evidence type="ECO:0000256" key="2">
    <source>
        <dbReference type="ARBA" id="ARBA00022723"/>
    </source>
</evidence>
<dbReference type="InterPro" id="IPR008906">
    <property type="entry name" value="HATC_C_dom"/>
</dbReference>
<dbReference type="InterPro" id="IPR012337">
    <property type="entry name" value="RNaseH-like_sf"/>
</dbReference>
<evidence type="ECO:0000256" key="1">
    <source>
        <dbReference type="ARBA" id="ARBA00004123"/>
    </source>
</evidence>
<dbReference type="EMBL" id="BLAL01000182">
    <property type="protein sequence ID" value="GES88903.1"/>
    <property type="molecule type" value="Genomic_DNA"/>
</dbReference>
<keyword evidence="2" id="KW-0479">Metal-binding</keyword>
<comment type="caution">
    <text evidence="7">The sequence shown here is derived from an EMBL/GenBank/DDBJ whole genome shotgun (WGS) entry which is preliminary data.</text>
</comment>
<proteinExistence type="predicted"/>
<dbReference type="InterPro" id="IPR052035">
    <property type="entry name" value="ZnF_BED_domain_contain"/>
</dbReference>
<dbReference type="AlphaFoldDB" id="A0A8H3LP67"/>
<protein>
    <submittedName>
        <fullName evidence="7">Ribonuclease H-like domain-containing protein</fullName>
    </submittedName>
</protein>
<evidence type="ECO:0000313" key="7">
    <source>
        <dbReference type="EMBL" id="GES88903.1"/>
    </source>
</evidence>
<evidence type="ECO:0000256" key="3">
    <source>
        <dbReference type="ARBA" id="ARBA00022771"/>
    </source>
</evidence>
<sequence length="729" mass="85452">MILGKQNSWNTYAVYLACNENLEENKLKNHTFTNKKPQVKNHLKNCIYFREKVDGQEEVDAIINLMDNENEEIARQKRLRTDVDSGKIWKEKVVIYLKSMSMQTPSKRHFCLIKAGDHNVIGNILVRALTKKEQPMFERLLLRITVSNGFPFQWIENQATLDLFEFLNPNLILPGRKTLSTRILKDETDNLDVLRDEKLSCDKIGVILAFDGWKNVLNQHIFGSLFIISSGEILIWKASVISSERERMIEIIPKIEDLIKGADKLGARRLQLEYPYIVFLPCFAHQCQLAICDIFKESLTLKTVSAKAITAAAYFKNGNNSYFIGKLRNIQKELYNKYYSIMVPGETRWNSHYFCFKSLVQFKQALQNLAIRHERPQLTPEANSSTSNTNEIYLNDNICKILLDNDWWNAIETLQKILMPYCGVLNKLQNVELGEKMIERLEKWWSQWEQPLLLLSFMLHPMYRLTYFNSTIENLSFTTLGCYLTYYYKAWFQKRPIRLLLDFENYCQKNEPFDDETFSQFGDDVFKFWKYVEGDYKELAGVALRIFGIYVNSASVERMWSFMGFFHTNRRNRLNNDKVLSMSKLHISINFSFRKKELQKNQAEFLNLNAKPVETEFSNLQILDDDSAEVLQQNPVDNNDDGNVESENDILTSERWERELAEWKEMLTEEEVSRLEEEEALRDNPSSLRGDLLTEYTHLAIDTRAKWQLKTLFSSVINIPAYLKSNEMV</sequence>
<dbReference type="GO" id="GO:0008270">
    <property type="term" value="F:zinc ion binding"/>
    <property type="evidence" value="ECO:0007669"/>
    <property type="project" value="UniProtKB-KW"/>
</dbReference>
<comment type="subcellular location">
    <subcellularLocation>
        <location evidence="1">Nucleus</location>
    </subcellularLocation>
</comment>
<evidence type="ECO:0000256" key="4">
    <source>
        <dbReference type="ARBA" id="ARBA00022833"/>
    </source>
</evidence>
<dbReference type="Proteomes" id="UP000615446">
    <property type="component" value="Unassembled WGS sequence"/>
</dbReference>
<keyword evidence="5" id="KW-0539">Nucleus</keyword>
<dbReference type="PANTHER" id="PTHR46481:SF10">
    <property type="entry name" value="ZINC FINGER BED DOMAIN-CONTAINING PROTEIN 39"/>
    <property type="match status" value="1"/>
</dbReference>
<reference evidence="7" key="1">
    <citation type="submission" date="2019-10" db="EMBL/GenBank/DDBJ databases">
        <title>Conservation and host-specific expression of non-tandemly repeated heterogenous ribosome RNA gene in arbuscular mycorrhizal fungi.</title>
        <authorList>
            <person name="Maeda T."/>
            <person name="Kobayashi Y."/>
            <person name="Nakagawa T."/>
            <person name="Ezawa T."/>
            <person name="Yamaguchi K."/>
            <person name="Bino T."/>
            <person name="Nishimoto Y."/>
            <person name="Shigenobu S."/>
            <person name="Kawaguchi M."/>
        </authorList>
    </citation>
    <scope>NUCLEOTIDE SEQUENCE</scope>
    <source>
        <strain evidence="7">HR1</strain>
    </source>
</reference>
<keyword evidence="4" id="KW-0862">Zinc</keyword>
<organism evidence="7 8">
    <name type="scientific">Rhizophagus clarus</name>
    <dbReference type="NCBI Taxonomy" id="94130"/>
    <lineage>
        <taxon>Eukaryota</taxon>
        <taxon>Fungi</taxon>
        <taxon>Fungi incertae sedis</taxon>
        <taxon>Mucoromycota</taxon>
        <taxon>Glomeromycotina</taxon>
        <taxon>Glomeromycetes</taxon>
        <taxon>Glomerales</taxon>
        <taxon>Glomeraceae</taxon>
        <taxon>Rhizophagus</taxon>
    </lineage>
</organism>
<keyword evidence="3" id="KW-0863">Zinc-finger</keyword>
<feature type="domain" description="HAT C-terminal dimerisation" evidence="6">
    <location>
        <begin position="505"/>
        <end position="581"/>
    </location>
</feature>